<dbReference type="Pfam" id="PF00155">
    <property type="entry name" value="Aminotran_1_2"/>
    <property type="match status" value="1"/>
</dbReference>
<proteinExistence type="inferred from homology"/>
<feature type="domain" description="Aminotransferase class I/classII large" evidence="9">
    <location>
        <begin position="34"/>
        <end position="394"/>
    </location>
</feature>
<dbReference type="PANTHER" id="PTHR46383">
    <property type="entry name" value="ASPARTATE AMINOTRANSFERASE"/>
    <property type="match status" value="1"/>
</dbReference>
<comment type="cofactor">
    <cofactor evidence="1 8">
        <name>pyridoxal 5'-phosphate</name>
        <dbReference type="ChEBI" id="CHEBI:597326"/>
    </cofactor>
</comment>
<protein>
    <recommendedName>
        <fullName evidence="8">Aminotransferase</fullName>
        <ecNumber evidence="8">2.6.1.-</ecNumber>
    </recommendedName>
</protein>
<dbReference type="CDD" id="cd00609">
    <property type="entry name" value="AAT_like"/>
    <property type="match status" value="1"/>
</dbReference>
<evidence type="ECO:0000313" key="11">
    <source>
        <dbReference type="Proteomes" id="UP000234881"/>
    </source>
</evidence>
<dbReference type="Gene3D" id="3.40.640.10">
    <property type="entry name" value="Type I PLP-dependent aspartate aminotransferase-like (Major domain)"/>
    <property type="match status" value="1"/>
</dbReference>
<comment type="catalytic activity">
    <reaction evidence="7">
        <text>L-aspartate + 2-oxoglutarate = oxaloacetate + L-glutamate</text>
        <dbReference type="Rhea" id="RHEA:21824"/>
        <dbReference type="ChEBI" id="CHEBI:16452"/>
        <dbReference type="ChEBI" id="CHEBI:16810"/>
        <dbReference type="ChEBI" id="CHEBI:29985"/>
        <dbReference type="ChEBI" id="CHEBI:29991"/>
        <dbReference type="EC" id="2.6.1.1"/>
    </reaction>
</comment>
<evidence type="ECO:0000313" key="10">
    <source>
        <dbReference type="EMBL" id="PLW78589.1"/>
    </source>
</evidence>
<dbReference type="InterPro" id="IPR015421">
    <property type="entry name" value="PyrdxlP-dep_Trfase_major"/>
</dbReference>
<dbReference type="GO" id="GO:0006520">
    <property type="term" value="P:amino acid metabolic process"/>
    <property type="evidence" value="ECO:0007669"/>
    <property type="project" value="InterPro"/>
</dbReference>
<dbReference type="PANTHER" id="PTHR46383:SF1">
    <property type="entry name" value="ASPARTATE AMINOTRANSFERASE"/>
    <property type="match status" value="1"/>
</dbReference>
<dbReference type="FunFam" id="3.40.640.10:FF:000033">
    <property type="entry name" value="Aspartate aminotransferase"/>
    <property type="match status" value="1"/>
</dbReference>
<dbReference type="NCBIfam" id="NF004769">
    <property type="entry name" value="PRK06107.1"/>
    <property type="match status" value="1"/>
</dbReference>
<evidence type="ECO:0000256" key="3">
    <source>
        <dbReference type="ARBA" id="ARBA00011738"/>
    </source>
</evidence>
<organism evidence="10 11">
    <name type="scientific">Cohaesibacter celericrescens</name>
    <dbReference type="NCBI Taxonomy" id="2067669"/>
    <lineage>
        <taxon>Bacteria</taxon>
        <taxon>Pseudomonadati</taxon>
        <taxon>Pseudomonadota</taxon>
        <taxon>Alphaproteobacteria</taxon>
        <taxon>Hyphomicrobiales</taxon>
        <taxon>Cohaesibacteraceae</taxon>
    </lineage>
</organism>
<keyword evidence="11" id="KW-1185">Reference proteome</keyword>
<comment type="subunit">
    <text evidence="3">Homodimer.</text>
</comment>
<dbReference type="RefSeq" id="WP_101532482.1">
    <property type="nucleotide sequence ID" value="NZ_JBFHIU010000064.1"/>
</dbReference>
<dbReference type="Proteomes" id="UP000234881">
    <property type="component" value="Unassembled WGS sequence"/>
</dbReference>
<dbReference type="AlphaFoldDB" id="A0A2N5XVR1"/>
<evidence type="ECO:0000256" key="6">
    <source>
        <dbReference type="ARBA" id="ARBA00022898"/>
    </source>
</evidence>
<dbReference type="SUPFAM" id="SSF53383">
    <property type="entry name" value="PLP-dependent transferases"/>
    <property type="match status" value="1"/>
</dbReference>
<comment type="caution">
    <text evidence="10">The sequence shown here is derived from an EMBL/GenBank/DDBJ whole genome shotgun (WGS) entry which is preliminary data.</text>
</comment>
<dbReference type="PROSITE" id="PS00105">
    <property type="entry name" value="AA_TRANSFER_CLASS_1"/>
    <property type="match status" value="1"/>
</dbReference>
<dbReference type="Gene3D" id="3.90.1150.10">
    <property type="entry name" value="Aspartate Aminotransferase, domain 1"/>
    <property type="match status" value="1"/>
</dbReference>
<dbReference type="EMBL" id="PKUQ01000003">
    <property type="protein sequence ID" value="PLW78589.1"/>
    <property type="molecule type" value="Genomic_DNA"/>
</dbReference>
<dbReference type="InterPro" id="IPR004839">
    <property type="entry name" value="Aminotransferase_I/II_large"/>
</dbReference>
<keyword evidence="4 8" id="KW-0032">Aminotransferase</keyword>
<evidence type="ECO:0000256" key="8">
    <source>
        <dbReference type="RuleBase" id="RU000481"/>
    </source>
</evidence>
<dbReference type="OrthoDB" id="8109430at2"/>
<dbReference type="GO" id="GO:0004069">
    <property type="term" value="F:L-aspartate:2-oxoglutarate aminotransferase activity"/>
    <property type="evidence" value="ECO:0007669"/>
    <property type="project" value="UniProtKB-EC"/>
</dbReference>
<comment type="similarity">
    <text evidence="2 8">Belongs to the class-I pyridoxal-phosphate-dependent aminotransferase family.</text>
</comment>
<evidence type="ECO:0000259" key="9">
    <source>
        <dbReference type="Pfam" id="PF00155"/>
    </source>
</evidence>
<dbReference type="InterPro" id="IPR015424">
    <property type="entry name" value="PyrdxlP-dep_Trfase"/>
</dbReference>
<sequence length="402" mass="43105">MSELKLADRIKRIKPSPSTAAADRARQLREEGRDIVNLTVGEPDFDTPDSVKKDACDAIMRGETKYTAVPGILPLRKAIADRLKKTTGVDYGMNQITVSNGGKQVIFNTLMATVGKGDEVIIPAPFWVSYPDMVLACGGTPVIVPCGEETGFKLTTEALEAAITPNSRWLILNSPSNPTGAIYSAKEMKVVTDVLMRHPQVWLLTDDIYDEIVFTGEKVVSPVAVEPGLIDRTFLINGVSKTYAMTGWRIGYGAGPVALVTAINTLQSQMASCASSVSQAAAVSALTGDQGFVAEWLEVYKKRSELATSLLNKAPGLTCRASEGSFYVYPGCEGVLGKKTPDGKVIETDADFVLYILETEGVAVIAGNAYGLSPYFRISVATSEDIIADGCKRIIRACEALS</sequence>
<evidence type="ECO:0000256" key="7">
    <source>
        <dbReference type="ARBA" id="ARBA00049185"/>
    </source>
</evidence>
<dbReference type="InterPro" id="IPR050596">
    <property type="entry name" value="AspAT/PAT-like"/>
</dbReference>
<evidence type="ECO:0000256" key="1">
    <source>
        <dbReference type="ARBA" id="ARBA00001933"/>
    </source>
</evidence>
<dbReference type="EC" id="2.6.1.-" evidence="8"/>
<reference evidence="10 11" key="1">
    <citation type="submission" date="2018-01" db="EMBL/GenBank/DDBJ databases">
        <title>The draft genome sequence of Cohaesibacter sp. H1304.</title>
        <authorList>
            <person name="Wang N.-N."/>
            <person name="Du Z.-J."/>
        </authorList>
    </citation>
    <scope>NUCLEOTIDE SEQUENCE [LARGE SCALE GENOMIC DNA]</scope>
    <source>
        <strain evidence="10 11">H1304</strain>
    </source>
</reference>
<dbReference type="InterPro" id="IPR004838">
    <property type="entry name" value="NHTrfase_class1_PyrdxlP-BS"/>
</dbReference>
<name>A0A2N5XVR1_9HYPH</name>
<dbReference type="GO" id="GO:0030170">
    <property type="term" value="F:pyridoxal phosphate binding"/>
    <property type="evidence" value="ECO:0007669"/>
    <property type="project" value="InterPro"/>
</dbReference>
<keyword evidence="5 8" id="KW-0808">Transferase</keyword>
<dbReference type="InterPro" id="IPR015422">
    <property type="entry name" value="PyrdxlP-dep_Trfase_small"/>
</dbReference>
<evidence type="ECO:0000256" key="2">
    <source>
        <dbReference type="ARBA" id="ARBA00007441"/>
    </source>
</evidence>
<evidence type="ECO:0000256" key="4">
    <source>
        <dbReference type="ARBA" id="ARBA00022576"/>
    </source>
</evidence>
<accession>A0A2N5XVR1</accession>
<evidence type="ECO:0000256" key="5">
    <source>
        <dbReference type="ARBA" id="ARBA00022679"/>
    </source>
</evidence>
<keyword evidence="6" id="KW-0663">Pyridoxal phosphate</keyword>
<gene>
    <name evidence="10" type="ORF">C0081_03775</name>
</gene>